<gene>
    <name evidence="2" type="ORF">TRIHO_24050</name>
</gene>
<dbReference type="RefSeq" id="WP_068243770.1">
    <property type="nucleotide sequence ID" value="NZ_LPUY01000071.1"/>
</dbReference>
<keyword evidence="3" id="KW-1185">Reference proteome</keyword>
<dbReference type="Gene3D" id="3.40.50.1820">
    <property type="entry name" value="alpha/beta hydrolase"/>
    <property type="match status" value="1"/>
</dbReference>
<evidence type="ECO:0000259" key="1">
    <source>
        <dbReference type="Pfam" id="PF09994"/>
    </source>
</evidence>
<organism evidence="2 3">
    <name type="scientific">Tritonibacter horizontis</name>
    <dbReference type="NCBI Taxonomy" id="1768241"/>
    <lineage>
        <taxon>Bacteria</taxon>
        <taxon>Pseudomonadati</taxon>
        <taxon>Pseudomonadota</taxon>
        <taxon>Alphaproteobacteria</taxon>
        <taxon>Rhodobacterales</taxon>
        <taxon>Paracoccaceae</taxon>
        <taxon>Tritonibacter</taxon>
    </lineage>
</organism>
<dbReference type="SUPFAM" id="SSF53474">
    <property type="entry name" value="alpha/beta-Hydrolases"/>
    <property type="match status" value="1"/>
</dbReference>
<sequence length="529" mass="58183">MRRLIICCDGTWNTADQHENGTPTPTNVAKLHSLVAAQDERGTPQIAYYRTGVGTSGGWLRRTLGGAIGLRLEDDIMSAYKFLAETYEPGDEIFLIGFSRGAYTVRSLAGMVSNVGLADLRPDKLSPYEEAWDVVQRLMERYQSNKAEDDKTALQAAFLRERPIGAVRFHPQDQIGFRFIGVWDTVGALGIPDDKGVLRLVLGDPRKHGFRDTELGRNVACARQALAMDERRQDFTPTLWTDWGPEQDVQQRWFPGVHGDVGGSYGDCGLGDLTLDWMLQEAVACGMALRPIAPGQLKPDAFARRHTSFLGLFRYRPTRPRAVPELSGAANRLADWTSRTTFDPSVVARHKTPPPGESSYWPTQLLQPGQRCKTYASARPRWNSTGIFVEGGCTYRLLAQGEWLDASVPASADGARPGARFGKIGYALAAIPEGLRRGLRRVSRLSKADVPFTRRVADAAWFALIGVVANGQGASENGEGVADHEVHVLGQDVTFTVAQSGYLYLFANDAWHMYGNNAGTLSVELQRLA</sequence>
<proteinExistence type="predicted"/>
<dbReference type="InterPro" id="IPR018712">
    <property type="entry name" value="Tle1-like_cat"/>
</dbReference>
<name>A0A132BWJ6_9RHOB</name>
<dbReference type="Pfam" id="PF09994">
    <property type="entry name" value="T6SS_Tle1-like_cat"/>
    <property type="match status" value="1"/>
</dbReference>
<evidence type="ECO:0000313" key="3">
    <source>
        <dbReference type="Proteomes" id="UP000068382"/>
    </source>
</evidence>
<accession>A0A132BWJ6</accession>
<dbReference type="Proteomes" id="UP000068382">
    <property type="component" value="Unassembled WGS sequence"/>
</dbReference>
<feature type="domain" description="T6SS Phospholipase effector Tle1-like catalytic" evidence="1">
    <location>
        <begin position="2"/>
        <end position="281"/>
    </location>
</feature>
<dbReference type="EMBL" id="LPUY01000071">
    <property type="protein sequence ID" value="KUP92748.1"/>
    <property type="molecule type" value="Genomic_DNA"/>
</dbReference>
<dbReference type="InterPro" id="IPR029058">
    <property type="entry name" value="AB_hydrolase_fold"/>
</dbReference>
<dbReference type="PATRIC" id="fig|1768241.3.peg.2523"/>
<dbReference type="AlphaFoldDB" id="A0A132BWJ6"/>
<dbReference type="PANTHER" id="PTHR33840:SF1">
    <property type="entry name" value="TLE1 PHOSPHOLIPASE DOMAIN-CONTAINING PROTEIN"/>
    <property type="match status" value="1"/>
</dbReference>
<comment type="caution">
    <text evidence="2">The sequence shown here is derived from an EMBL/GenBank/DDBJ whole genome shotgun (WGS) entry which is preliminary data.</text>
</comment>
<protein>
    <recommendedName>
        <fullName evidence="1">T6SS Phospholipase effector Tle1-like catalytic domain-containing protein</fullName>
    </recommendedName>
</protein>
<dbReference type="Gene3D" id="2.60.120.430">
    <property type="entry name" value="Galactose-binding lectin"/>
    <property type="match status" value="1"/>
</dbReference>
<dbReference type="OrthoDB" id="4378831at2"/>
<evidence type="ECO:0000313" key="2">
    <source>
        <dbReference type="EMBL" id="KUP92748.1"/>
    </source>
</evidence>
<reference evidence="2 3" key="1">
    <citation type="submission" date="2015-12" db="EMBL/GenBank/DDBJ databases">
        <title>Genome sequence of the marine Rhodobacteraceae strain O3.65, Candidatus Tritonibacter horizontis.</title>
        <authorList>
            <person name="Poehlein A."/>
            <person name="Giebel H.A."/>
            <person name="Voget S."/>
            <person name="Brinkhoff T."/>
        </authorList>
    </citation>
    <scope>NUCLEOTIDE SEQUENCE [LARGE SCALE GENOMIC DNA]</scope>
    <source>
        <strain evidence="2 3">O3.65</strain>
    </source>
</reference>
<dbReference type="PANTHER" id="PTHR33840">
    <property type="match status" value="1"/>
</dbReference>